<sequence length="397" mass="44145">MSAPVETAFSLQEVCDEVTYHIAQDASSRNDLNSTALVCQRLCFSAQSHLFRHIILDPYQLPAEYLHTPDSALAAAASAFHHLSAVLTSSPHLLRHIRQLSVLAQHETLVLVSRIHFPFLRTIQLDFCDTLWPDEDALHLARDLIGLPSIREVKVIGGTAPPKLFPALFETCSRDLHSLAFIRLFPGFPFPTISVPRPSRGRPQIKRLKLISAESKGLEDWFISPSCPFDFTNLVELEWNSRHSTPLHQILSSARLGITRLAILSKFIHHPNLSEFPALTCLEIYYSNHESISSLAPDNCLETIVLRVEVSAFHGRFGSHGMAVAAVLLSKADAVVATTAMPALQQVEPESAHAATMLRQGRRLMTQFFSLIRRAFITDLANFTAALLLRFAPKPAI</sequence>
<dbReference type="EMBL" id="JARKIE010000254">
    <property type="protein sequence ID" value="KAJ7661046.1"/>
    <property type="molecule type" value="Genomic_DNA"/>
</dbReference>
<gene>
    <name evidence="1" type="ORF">B0H17DRAFT_1212401</name>
</gene>
<name>A0AAD7CSN6_MYCRO</name>
<dbReference type="AlphaFoldDB" id="A0AAD7CSN6"/>
<protein>
    <submittedName>
        <fullName evidence="1">Uncharacterized protein</fullName>
    </submittedName>
</protein>
<keyword evidence="2" id="KW-1185">Reference proteome</keyword>
<comment type="caution">
    <text evidence="1">The sequence shown here is derived from an EMBL/GenBank/DDBJ whole genome shotgun (WGS) entry which is preliminary data.</text>
</comment>
<reference evidence="1" key="1">
    <citation type="submission" date="2023-03" db="EMBL/GenBank/DDBJ databases">
        <title>Massive genome expansion in bonnet fungi (Mycena s.s.) driven by repeated elements and novel gene families across ecological guilds.</title>
        <authorList>
            <consortium name="Lawrence Berkeley National Laboratory"/>
            <person name="Harder C.B."/>
            <person name="Miyauchi S."/>
            <person name="Viragh M."/>
            <person name="Kuo A."/>
            <person name="Thoen E."/>
            <person name="Andreopoulos B."/>
            <person name="Lu D."/>
            <person name="Skrede I."/>
            <person name="Drula E."/>
            <person name="Henrissat B."/>
            <person name="Morin E."/>
            <person name="Kohler A."/>
            <person name="Barry K."/>
            <person name="LaButti K."/>
            <person name="Morin E."/>
            <person name="Salamov A."/>
            <person name="Lipzen A."/>
            <person name="Mereny Z."/>
            <person name="Hegedus B."/>
            <person name="Baldrian P."/>
            <person name="Stursova M."/>
            <person name="Weitz H."/>
            <person name="Taylor A."/>
            <person name="Grigoriev I.V."/>
            <person name="Nagy L.G."/>
            <person name="Martin F."/>
            <person name="Kauserud H."/>
        </authorList>
    </citation>
    <scope>NUCLEOTIDE SEQUENCE</scope>
    <source>
        <strain evidence="1">CBHHK067</strain>
    </source>
</reference>
<dbReference type="Proteomes" id="UP001221757">
    <property type="component" value="Unassembled WGS sequence"/>
</dbReference>
<evidence type="ECO:0000313" key="1">
    <source>
        <dbReference type="EMBL" id="KAJ7661046.1"/>
    </source>
</evidence>
<evidence type="ECO:0000313" key="2">
    <source>
        <dbReference type="Proteomes" id="UP001221757"/>
    </source>
</evidence>
<accession>A0AAD7CSN6</accession>
<proteinExistence type="predicted"/>
<organism evidence="1 2">
    <name type="scientific">Mycena rosella</name>
    <name type="common">Pink bonnet</name>
    <name type="synonym">Agaricus rosellus</name>
    <dbReference type="NCBI Taxonomy" id="1033263"/>
    <lineage>
        <taxon>Eukaryota</taxon>
        <taxon>Fungi</taxon>
        <taxon>Dikarya</taxon>
        <taxon>Basidiomycota</taxon>
        <taxon>Agaricomycotina</taxon>
        <taxon>Agaricomycetes</taxon>
        <taxon>Agaricomycetidae</taxon>
        <taxon>Agaricales</taxon>
        <taxon>Marasmiineae</taxon>
        <taxon>Mycenaceae</taxon>
        <taxon>Mycena</taxon>
    </lineage>
</organism>